<dbReference type="eggNOG" id="COG2189">
    <property type="taxonomic scope" value="Bacteria"/>
</dbReference>
<sequence>MTELKGTSLDILKENLEKMKQDFPEAFEEGKINFDILRQILGGYVDDAREKYQFTWNGKGKALHISQTPSMGTLRPCHEKSKNWDSTENLYIEGDNLEVLKILQRSYHRAIKMIYIVIWSQLTQRQSGSPFEAWMAHTKIA</sequence>
<dbReference type="AlphaFoldDB" id="H1D1M8"/>
<evidence type="ECO:0000313" key="2">
    <source>
        <dbReference type="Proteomes" id="UP000003277"/>
    </source>
</evidence>
<name>H1D1M8_9FIRM</name>
<dbReference type="HOGENOM" id="CLU_132608_0_0_9"/>
<accession>H1D1M8</accession>
<dbReference type="Proteomes" id="UP000003277">
    <property type="component" value="Unassembled WGS sequence"/>
</dbReference>
<dbReference type="EMBL" id="ADLT01000050">
    <property type="protein sequence ID" value="EHO62556.1"/>
    <property type="molecule type" value="Genomic_DNA"/>
</dbReference>
<protein>
    <submittedName>
        <fullName evidence="1">Uncharacterized protein</fullName>
    </submittedName>
</protein>
<dbReference type="PATRIC" id="fig|742743.3.peg.1556"/>
<dbReference type="OrthoDB" id="9800801at2"/>
<dbReference type="STRING" id="742743.HMPREF9453_01516"/>
<keyword evidence="2" id="KW-1185">Reference proteome</keyword>
<proteinExistence type="predicted"/>
<evidence type="ECO:0000313" key="1">
    <source>
        <dbReference type="EMBL" id="EHO62556.1"/>
    </source>
</evidence>
<organism evidence="1 2">
    <name type="scientific">Dialister succinatiphilus YIT 11850</name>
    <dbReference type="NCBI Taxonomy" id="742743"/>
    <lineage>
        <taxon>Bacteria</taxon>
        <taxon>Bacillati</taxon>
        <taxon>Bacillota</taxon>
        <taxon>Negativicutes</taxon>
        <taxon>Veillonellales</taxon>
        <taxon>Veillonellaceae</taxon>
        <taxon>Dialister</taxon>
    </lineage>
</organism>
<gene>
    <name evidence="1" type="ORF">HMPREF9453_01516</name>
</gene>
<reference evidence="1 2" key="1">
    <citation type="submission" date="2011-11" db="EMBL/GenBank/DDBJ databases">
        <title>The Genome Sequence of Dialister succinatiphilus YIT 11850.</title>
        <authorList>
            <consortium name="The Broad Institute Genome Sequencing Platform"/>
            <person name="Earl A."/>
            <person name="Ward D."/>
            <person name="Feldgarden M."/>
            <person name="Gevers D."/>
            <person name="Morotomi M."/>
            <person name="Young S.K."/>
            <person name="Zeng Q."/>
            <person name="Gargeya S."/>
            <person name="Fitzgerald M."/>
            <person name="Haas B."/>
            <person name="Abouelleil A."/>
            <person name="Alvarado L."/>
            <person name="Arachchi H.M."/>
            <person name="Berlin A."/>
            <person name="Brown A."/>
            <person name="Chapman S.B."/>
            <person name="Dunbar C."/>
            <person name="Gearin G."/>
            <person name="Goldberg J."/>
            <person name="Griggs A."/>
            <person name="Gujja S."/>
            <person name="Heiman D."/>
            <person name="Howarth C."/>
            <person name="Lui A."/>
            <person name="MacDonald P.J.P."/>
            <person name="Montmayeur A."/>
            <person name="Murphy C."/>
            <person name="Neiman D."/>
            <person name="Pearson M."/>
            <person name="Priest M."/>
            <person name="Roberts A."/>
            <person name="Saif S."/>
            <person name="Shea T."/>
            <person name="Sisk P."/>
            <person name="Stolte C."/>
            <person name="Sykes S."/>
            <person name="Wortman J."/>
            <person name="Nusbaum C."/>
            <person name="Birren B."/>
        </authorList>
    </citation>
    <scope>NUCLEOTIDE SEQUENCE [LARGE SCALE GENOMIC DNA]</scope>
    <source>
        <strain evidence="1 2">YIT 11850</strain>
    </source>
</reference>
<dbReference type="RefSeq" id="WP_008860010.1">
    <property type="nucleotide sequence ID" value="NZ_JH591188.1"/>
</dbReference>
<comment type="caution">
    <text evidence="1">The sequence shown here is derived from an EMBL/GenBank/DDBJ whole genome shotgun (WGS) entry which is preliminary data.</text>
</comment>